<comment type="caution">
    <text evidence="2">The sequence shown here is derived from an EMBL/GenBank/DDBJ whole genome shotgun (WGS) entry which is preliminary data.</text>
</comment>
<dbReference type="GO" id="GO:0005524">
    <property type="term" value="F:ATP binding"/>
    <property type="evidence" value="ECO:0007669"/>
    <property type="project" value="InterPro"/>
</dbReference>
<evidence type="ECO:0000313" key="2">
    <source>
        <dbReference type="EMBL" id="TDY52100.1"/>
    </source>
</evidence>
<dbReference type="Proteomes" id="UP000295066">
    <property type="component" value="Unassembled WGS sequence"/>
</dbReference>
<dbReference type="InterPro" id="IPR002611">
    <property type="entry name" value="IstB_ATP-bd"/>
</dbReference>
<evidence type="ECO:0000313" key="3">
    <source>
        <dbReference type="Proteomes" id="UP000295066"/>
    </source>
</evidence>
<dbReference type="GO" id="GO:0006260">
    <property type="term" value="P:DNA replication"/>
    <property type="evidence" value="ECO:0007669"/>
    <property type="project" value="TreeGrafter"/>
</dbReference>
<keyword evidence="3" id="KW-1185">Reference proteome</keyword>
<dbReference type="EMBL" id="SORI01000039">
    <property type="protein sequence ID" value="TDY52100.1"/>
    <property type="molecule type" value="Genomic_DNA"/>
</dbReference>
<dbReference type="CDD" id="cd00009">
    <property type="entry name" value="AAA"/>
    <property type="match status" value="1"/>
</dbReference>
<protein>
    <submittedName>
        <fullName evidence="2">DNA replication protein DnaC</fullName>
    </submittedName>
</protein>
<feature type="domain" description="AAA+ ATPase" evidence="1">
    <location>
        <begin position="99"/>
        <end position="232"/>
    </location>
</feature>
<proteinExistence type="predicted"/>
<dbReference type="PANTHER" id="PTHR30050">
    <property type="entry name" value="CHROMOSOMAL REPLICATION INITIATOR PROTEIN DNAA"/>
    <property type="match status" value="1"/>
</dbReference>
<dbReference type="Gene3D" id="3.40.50.300">
    <property type="entry name" value="P-loop containing nucleotide triphosphate hydrolases"/>
    <property type="match status" value="1"/>
</dbReference>
<reference evidence="2 3" key="1">
    <citation type="submission" date="2019-03" db="EMBL/GenBank/DDBJ databases">
        <title>Genomic Encyclopedia of Type Strains, Phase IV (KMG-IV): sequencing the most valuable type-strain genomes for metagenomic binning, comparative biology and taxonomic classification.</title>
        <authorList>
            <person name="Goeker M."/>
        </authorList>
    </citation>
    <scope>NUCLEOTIDE SEQUENCE [LARGE SCALE GENOMIC DNA]</scope>
    <source>
        <strain evidence="2 3">DSM 25964</strain>
    </source>
</reference>
<accession>A0A4R8LZD9</accession>
<dbReference type="PANTHER" id="PTHR30050:SF4">
    <property type="entry name" value="ATP-BINDING PROTEIN RV3427C IN INSERTION SEQUENCE-RELATED"/>
    <property type="match status" value="1"/>
</dbReference>
<gene>
    <name evidence="2" type="ORF">C8D99_1397</name>
</gene>
<dbReference type="PIRSF" id="PIRSF003073">
    <property type="entry name" value="DNAC_TnpB_IstB"/>
    <property type="match status" value="1"/>
</dbReference>
<organism evidence="2 3">
    <name type="scientific">Aminivibrio pyruvatiphilus</name>
    <dbReference type="NCBI Taxonomy" id="1005740"/>
    <lineage>
        <taxon>Bacteria</taxon>
        <taxon>Thermotogati</taxon>
        <taxon>Synergistota</taxon>
        <taxon>Synergistia</taxon>
        <taxon>Synergistales</taxon>
        <taxon>Aminobacteriaceae</taxon>
        <taxon>Aminivibrio</taxon>
    </lineage>
</organism>
<evidence type="ECO:0000259" key="1">
    <source>
        <dbReference type="SMART" id="SM00382"/>
    </source>
</evidence>
<dbReference type="SMART" id="SM00382">
    <property type="entry name" value="AAA"/>
    <property type="match status" value="1"/>
</dbReference>
<dbReference type="Pfam" id="PF01695">
    <property type="entry name" value="IstB_IS21"/>
    <property type="match status" value="1"/>
</dbReference>
<dbReference type="InterPro" id="IPR003593">
    <property type="entry name" value="AAA+_ATPase"/>
</dbReference>
<dbReference type="InterPro" id="IPR028350">
    <property type="entry name" value="DNAC/IstB-like"/>
</dbReference>
<dbReference type="OrthoDB" id="361745at2"/>
<dbReference type="AlphaFoldDB" id="A0A4R8LZD9"/>
<dbReference type="InterPro" id="IPR027417">
    <property type="entry name" value="P-loop_NTPase"/>
</dbReference>
<name>A0A4R8LZD9_9BACT</name>
<sequence>MLDMTTLNKLHELRLHAMAENYRRQMEDPAFGSLGFEERFGMMVDSEWARRRSTRVENLIRKADFHDSGACVENIEYHDDRRLDRGQITRLASCSYIDSGQNVILIGASGCGKSFLSCALGVAACRRFYSVRYIRLPELLNELAVARGMGVFEDALEGYRRIRLLILDEWLLFPLNTTEARDLLEIVERRLGVSSTIFSSQFTPEGWHSKIGEGVVADAILDSRPFITRLPGKSL</sequence>
<dbReference type="SUPFAM" id="SSF52540">
    <property type="entry name" value="P-loop containing nucleoside triphosphate hydrolases"/>
    <property type="match status" value="1"/>
</dbReference>